<feature type="DNA-binding region" description="Integrase-type" evidence="9">
    <location>
        <begin position="8"/>
        <end position="57"/>
    </location>
</feature>
<dbReference type="SUPFAM" id="SSF50122">
    <property type="entry name" value="DNA-binding domain of retroviral integrase"/>
    <property type="match status" value="1"/>
</dbReference>
<keyword evidence="8" id="KW-0238">DNA-binding</keyword>
<accession>A0A1I9GA44</accession>
<evidence type="ECO:0000256" key="2">
    <source>
        <dbReference type="ARBA" id="ARBA00022695"/>
    </source>
</evidence>
<proteinExistence type="predicted"/>
<evidence type="ECO:0000256" key="4">
    <source>
        <dbReference type="ARBA" id="ARBA00022723"/>
    </source>
</evidence>
<keyword evidence="6" id="KW-0378">Hydrolase</keyword>
<evidence type="ECO:0000256" key="8">
    <source>
        <dbReference type="ARBA" id="ARBA00023125"/>
    </source>
</evidence>
<keyword evidence="7" id="KW-0229">DNA integration</keyword>
<keyword evidence="2" id="KW-0548">Nucleotidyltransferase</keyword>
<dbReference type="InterPro" id="IPR001037">
    <property type="entry name" value="Integrase_C_retrovir"/>
</dbReference>
<dbReference type="Gene3D" id="2.30.30.10">
    <property type="entry name" value="Integrase, C-terminal domain superfamily, retroviral"/>
    <property type="match status" value="1"/>
</dbReference>
<dbReference type="InterPro" id="IPR036862">
    <property type="entry name" value="Integrase_C_dom_sf_retrovir"/>
</dbReference>
<dbReference type="GO" id="GO:0046872">
    <property type="term" value="F:metal ion binding"/>
    <property type="evidence" value="ECO:0007669"/>
    <property type="project" value="UniProtKB-KW"/>
</dbReference>
<dbReference type="GO" id="GO:0016779">
    <property type="term" value="F:nucleotidyltransferase activity"/>
    <property type="evidence" value="ECO:0007669"/>
    <property type="project" value="UniProtKB-KW"/>
</dbReference>
<evidence type="ECO:0000256" key="7">
    <source>
        <dbReference type="ARBA" id="ARBA00022908"/>
    </source>
</evidence>
<keyword evidence="1" id="KW-0808">Transferase</keyword>
<dbReference type="EMBL" id="LN860567">
    <property type="protein sequence ID" value="CDQ07546.1"/>
    <property type="molecule type" value="Genomic_DNA"/>
</dbReference>
<dbReference type="GO" id="GO:0003677">
    <property type="term" value="F:DNA binding"/>
    <property type="evidence" value="ECO:0007669"/>
    <property type="project" value="UniProtKB-KW"/>
</dbReference>
<feature type="domain" description="Integrase-type" evidence="10">
    <location>
        <begin position="8"/>
        <end position="57"/>
    </location>
</feature>
<keyword evidence="5" id="KW-0255">Endonuclease</keyword>
<reference evidence="11" key="2">
    <citation type="submission" date="2012-12" db="EMBL/GenBank/DDBJ databases">
        <authorList>
            <consortium name="WormBase Consortium"/>
            <person name="Ghedin E."/>
            <person name="Paulini M."/>
        </authorList>
    </citation>
    <scope>NUCLEOTIDE SEQUENCE</scope>
    <source>
        <strain evidence="11">FR3</strain>
    </source>
</reference>
<evidence type="ECO:0000256" key="9">
    <source>
        <dbReference type="PROSITE-ProRule" id="PRU00506"/>
    </source>
</evidence>
<dbReference type="AlphaFoldDB" id="A0A1I9GA44"/>
<dbReference type="Pfam" id="PF00552">
    <property type="entry name" value="IN_DBD_C"/>
    <property type="match status" value="1"/>
</dbReference>
<evidence type="ECO:0000256" key="5">
    <source>
        <dbReference type="ARBA" id="ARBA00022759"/>
    </source>
</evidence>
<reference evidence="11" key="1">
    <citation type="journal article" date="2007" name="Science">
        <title>Draft genome of the filarial nematode parasite Brugia malayi.</title>
        <authorList>
            <person name="Ghedin E."/>
            <person name="Wang S."/>
            <person name="Spiro D."/>
            <person name="Caler E."/>
            <person name="Zhao Q."/>
            <person name="Crabtree J."/>
            <person name="Allen J.E."/>
            <person name="Delcher A.L."/>
            <person name="Guiliano D.B."/>
            <person name="Miranda-Saavedra D."/>
            <person name="Angiuoli S.V."/>
            <person name="Creasy T."/>
            <person name="Amedeo P."/>
            <person name="Haas B."/>
            <person name="El-Sayed N.M."/>
            <person name="Wortman J.R."/>
            <person name="Feldblyum T."/>
            <person name="Tallon L."/>
            <person name="Schatz M."/>
            <person name="Shumway M."/>
            <person name="Koo H."/>
            <person name="Salzberg S.L."/>
            <person name="Schobel S."/>
            <person name="Pertea M."/>
            <person name="Pop M."/>
            <person name="White O."/>
            <person name="Barton G.J."/>
            <person name="Carlow C.K."/>
            <person name="Crawford M.J."/>
            <person name="Daub J."/>
            <person name="Dimmic M.W."/>
            <person name="Estes C.F."/>
            <person name="Foster J.M."/>
            <person name="Ganatra M."/>
            <person name="Gregory W.F."/>
            <person name="Johnson N.M."/>
            <person name="Jin J."/>
            <person name="Komuniecki R."/>
            <person name="Korf I."/>
            <person name="Kumar S."/>
            <person name="Laney S."/>
            <person name="Li B.W."/>
            <person name="Li W."/>
            <person name="Lindblom T.H."/>
            <person name="Lustigman S."/>
            <person name="Ma D."/>
            <person name="Maina C.V."/>
            <person name="Martin D.M."/>
            <person name="McCarter J.P."/>
            <person name="McReynolds L."/>
            <person name="Mitreva M."/>
            <person name="Nutman T.B."/>
            <person name="Parkinson J."/>
            <person name="Peregrin-Alvarez J.M."/>
            <person name="Poole C."/>
            <person name="Ren Q."/>
            <person name="Saunders L."/>
            <person name="Sluder A.E."/>
            <person name="Smith K."/>
            <person name="Stanke M."/>
            <person name="Unnasch T.R."/>
            <person name="Ware J."/>
            <person name="Wei A.D."/>
            <person name="Weil G."/>
            <person name="Williams D.J."/>
            <person name="Zhang Y."/>
            <person name="Williams S.A."/>
            <person name="Fraser-Liggett C."/>
            <person name="Slatko B."/>
            <person name="Blaxter M.L."/>
            <person name="Scott A.L."/>
        </authorList>
    </citation>
    <scope>NUCLEOTIDE SEQUENCE</scope>
    <source>
        <strain evidence="11">FR3</strain>
    </source>
</reference>
<evidence type="ECO:0000256" key="3">
    <source>
        <dbReference type="ARBA" id="ARBA00022722"/>
    </source>
</evidence>
<dbReference type="GO" id="GO:0004519">
    <property type="term" value="F:endonuclease activity"/>
    <property type="evidence" value="ECO:0007669"/>
    <property type="project" value="UniProtKB-KW"/>
</dbReference>
<name>A0A1I9GA44_BRUMA</name>
<keyword evidence="3" id="KW-0540">Nuclease</keyword>
<evidence type="ECO:0000313" key="11">
    <source>
        <dbReference type="EMBL" id="CDQ07546.1"/>
    </source>
</evidence>
<evidence type="ECO:0000256" key="1">
    <source>
        <dbReference type="ARBA" id="ARBA00022679"/>
    </source>
</evidence>
<dbReference type="GO" id="GO:0015074">
    <property type="term" value="P:DNA integration"/>
    <property type="evidence" value="ECO:0007669"/>
    <property type="project" value="UniProtKB-KW"/>
</dbReference>
<dbReference type="GO" id="GO:0016787">
    <property type="term" value="F:hydrolase activity"/>
    <property type="evidence" value="ECO:0007669"/>
    <property type="project" value="UniProtKB-KW"/>
</dbReference>
<organism evidence="11">
    <name type="scientific">Brugia malayi</name>
    <name type="common">Filarial nematode worm</name>
    <dbReference type="NCBI Taxonomy" id="6279"/>
    <lineage>
        <taxon>Eukaryota</taxon>
        <taxon>Metazoa</taxon>
        <taxon>Ecdysozoa</taxon>
        <taxon>Nematoda</taxon>
        <taxon>Chromadorea</taxon>
        <taxon>Rhabditida</taxon>
        <taxon>Spirurina</taxon>
        <taxon>Spiruromorpha</taxon>
        <taxon>Filarioidea</taxon>
        <taxon>Onchocercidae</taxon>
        <taxon>Brugia</taxon>
    </lineage>
</organism>
<keyword evidence="4" id="KW-0479">Metal-binding</keyword>
<evidence type="ECO:0000259" key="10">
    <source>
        <dbReference type="PROSITE" id="PS51027"/>
    </source>
</evidence>
<protein>
    <submittedName>
        <fullName evidence="11">Bm11859</fullName>
    </submittedName>
</protein>
<gene>
    <name evidence="11" type="primary">Bm11859</name>
    <name evidence="11" type="ORF">BM_Bm11859</name>
</gene>
<evidence type="ECO:0000256" key="6">
    <source>
        <dbReference type="ARBA" id="ARBA00022801"/>
    </source>
</evidence>
<dbReference type="PROSITE" id="PS51027">
    <property type="entry name" value="INTEGRASE_DBD"/>
    <property type="match status" value="1"/>
</dbReference>
<sequence>MDTEKQFASVLWKDPLDNKWHGPDPVLIRGRGAVCIYSKVINAARWLPERLVKHIDNNNNTHQSRELSQSLLMYPMTGLARVEDPGFPPKTGTVPLGLWPCKNKIKGDLLGAFWHLAEFWHLA</sequence>